<dbReference type="HOGENOM" id="CLU_172324_0_0_7"/>
<evidence type="ECO:0000313" key="1">
    <source>
        <dbReference type="EMBL" id="ACT19658.1"/>
    </source>
</evidence>
<proteinExistence type="predicted"/>
<gene>
    <name evidence="1" type="ordered locus">GM21_3637</name>
</gene>
<reference evidence="1" key="1">
    <citation type="submission" date="2009-07" db="EMBL/GenBank/DDBJ databases">
        <title>Complete sequence of Geobacter sp. M21.</title>
        <authorList>
            <consortium name="US DOE Joint Genome Institute"/>
            <person name="Lucas S."/>
            <person name="Copeland A."/>
            <person name="Lapidus A."/>
            <person name="Glavina del Rio T."/>
            <person name="Dalin E."/>
            <person name="Tice H."/>
            <person name="Bruce D."/>
            <person name="Goodwin L."/>
            <person name="Pitluck S."/>
            <person name="Saunders E."/>
            <person name="Brettin T."/>
            <person name="Detter J.C."/>
            <person name="Han C."/>
            <person name="Larimer F."/>
            <person name="Land M."/>
            <person name="Hauser L."/>
            <person name="Kyrpides N."/>
            <person name="Ovchinnikova G."/>
            <person name="Lovley D."/>
        </authorList>
    </citation>
    <scope>NUCLEOTIDE SEQUENCE [LARGE SCALE GENOMIC DNA]</scope>
    <source>
        <strain evidence="1">M21</strain>
    </source>
</reference>
<accession>C6E6A6</accession>
<dbReference type="STRING" id="443144.GM21_3637"/>
<name>C6E6A6_GEOSM</name>
<dbReference type="AlphaFoldDB" id="C6E6A6"/>
<dbReference type="EMBL" id="CP001661">
    <property type="protein sequence ID" value="ACT19658.1"/>
    <property type="molecule type" value="Genomic_DNA"/>
</dbReference>
<organism evidence="1">
    <name type="scientific">Geobacter sp. (strain M21)</name>
    <dbReference type="NCBI Taxonomy" id="443144"/>
    <lineage>
        <taxon>Bacteria</taxon>
        <taxon>Pseudomonadati</taxon>
        <taxon>Thermodesulfobacteriota</taxon>
        <taxon>Desulfuromonadia</taxon>
        <taxon>Geobacterales</taxon>
        <taxon>Geobacteraceae</taxon>
        <taxon>Geobacter</taxon>
    </lineage>
</organism>
<sequence length="102" mass="10876">MTPRKSVLFIRVTAFLSFTLAGLLIHARHKVGSASPIVAANALLVRQLQLTDLCVFTEASYTRNPAVTGTASAFQDSPLALEHFPSGALMQPSPPRVGASRD</sequence>
<dbReference type="KEGG" id="gem:GM21_3637"/>
<protein>
    <submittedName>
        <fullName evidence="1">Uncharacterized protein</fullName>
    </submittedName>
</protein>